<dbReference type="AlphaFoldDB" id="A0A1G6X2A8"/>
<dbReference type="EMBL" id="FMZZ01000016">
    <property type="protein sequence ID" value="SDD71426.1"/>
    <property type="molecule type" value="Genomic_DNA"/>
</dbReference>
<evidence type="ECO:0008006" key="4">
    <source>
        <dbReference type="Google" id="ProtNLM"/>
    </source>
</evidence>
<accession>A0A1G6X2A8</accession>
<proteinExistence type="predicted"/>
<feature type="transmembrane region" description="Helical" evidence="1">
    <location>
        <begin position="226"/>
        <end position="246"/>
    </location>
</feature>
<organism evidence="2 3">
    <name type="scientific">Actinokineospora iranica</name>
    <dbReference type="NCBI Taxonomy" id="1271860"/>
    <lineage>
        <taxon>Bacteria</taxon>
        <taxon>Bacillati</taxon>
        <taxon>Actinomycetota</taxon>
        <taxon>Actinomycetes</taxon>
        <taxon>Pseudonocardiales</taxon>
        <taxon>Pseudonocardiaceae</taxon>
        <taxon>Actinokineospora</taxon>
    </lineage>
</organism>
<feature type="transmembrane region" description="Helical" evidence="1">
    <location>
        <begin position="59"/>
        <end position="79"/>
    </location>
</feature>
<dbReference type="STRING" id="1271860.SAMN05216174_11639"/>
<feature type="transmembrane region" description="Helical" evidence="1">
    <location>
        <begin position="198"/>
        <end position="219"/>
    </location>
</feature>
<evidence type="ECO:0000313" key="3">
    <source>
        <dbReference type="Proteomes" id="UP000199501"/>
    </source>
</evidence>
<name>A0A1G6X2A8_9PSEU</name>
<sequence length="269" mass="28375">MSVSSALSGKGSSKGMSIYLMGLLWVLGAGLVTGAVAYFARRIGATDGSVENNEAAGQVFTIVGGLHAVLLAFVLISLFDAVNGAEDGASREADNLVAAYWSADALPEPARTDVRDLVVSYAGTVVDQEWPDMVRGTSAVAGDGAEKLDQLRKTVSQTAVTDDWQNSQKTTAADKLLEVYQARQARLSTAGSDGVSNVMWFALIAGTVMSVAMPMLFVGPRPTTHIIIVSILAGTLTLLLFATYQLQNPYAGGAKVEPTAFENVLERLR</sequence>
<keyword evidence="3" id="KW-1185">Reference proteome</keyword>
<reference evidence="3" key="1">
    <citation type="submission" date="2016-10" db="EMBL/GenBank/DDBJ databases">
        <authorList>
            <person name="Varghese N."/>
            <person name="Submissions S."/>
        </authorList>
    </citation>
    <scope>NUCLEOTIDE SEQUENCE [LARGE SCALE GENOMIC DNA]</scope>
    <source>
        <strain evidence="3">IBRC-M 10403</strain>
    </source>
</reference>
<evidence type="ECO:0000256" key="1">
    <source>
        <dbReference type="SAM" id="Phobius"/>
    </source>
</evidence>
<keyword evidence="1" id="KW-0812">Transmembrane</keyword>
<gene>
    <name evidence="2" type="ORF">SAMN05216174_11639</name>
</gene>
<feature type="transmembrane region" description="Helical" evidence="1">
    <location>
        <begin position="16"/>
        <end position="39"/>
    </location>
</feature>
<dbReference type="Proteomes" id="UP000199501">
    <property type="component" value="Unassembled WGS sequence"/>
</dbReference>
<keyword evidence="1" id="KW-1133">Transmembrane helix</keyword>
<dbReference type="Pfam" id="PF14023">
    <property type="entry name" value="Bestrophin-like"/>
    <property type="match status" value="1"/>
</dbReference>
<dbReference type="InterPro" id="IPR025333">
    <property type="entry name" value="DUF4239"/>
</dbReference>
<evidence type="ECO:0000313" key="2">
    <source>
        <dbReference type="EMBL" id="SDD71426.1"/>
    </source>
</evidence>
<keyword evidence="1" id="KW-0472">Membrane</keyword>
<protein>
    <recommendedName>
        <fullName evidence="4">DUF4239 domain-containing protein</fullName>
    </recommendedName>
</protein>